<keyword evidence="2" id="KW-1185">Reference proteome</keyword>
<organism evidence="1 2">
    <name type="scientific">Microctonus hyperodae</name>
    <name type="common">Parasitoid wasp</name>
    <dbReference type="NCBI Taxonomy" id="165561"/>
    <lineage>
        <taxon>Eukaryota</taxon>
        <taxon>Metazoa</taxon>
        <taxon>Ecdysozoa</taxon>
        <taxon>Arthropoda</taxon>
        <taxon>Hexapoda</taxon>
        <taxon>Insecta</taxon>
        <taxon>Pterygota</taxon>
        <taxon>Neoptera</taxon>
        <taxon>Endopterygota</taxon>
        <taxon>Hymenoptera</taxon>
        <taxon>Apocrita</taxon>
        <taxon>Ichneumonoidea</taxon>
        <taxon>Braconidae</taxon>
        <taxon>Euphorinae</taxon>
        <taxon>Microctonus</taxon>
    </lineage>
</organism>
<reference evidence="1" key="2">
    <citation type="submission" date="2023-03" db="EMBL/GenBank/DDBJ databases">
        <authorList>
            <person name="Inwood S.N."/>
            <person name="Skelly J.G."/>
            <person name="Guhlin J."/>
            <person name="Harrop T.W.R."/>
            <person name="Goldson S.G."/>
            <person name="Dearden P.K."/>
        </authorList>
    </citation>
    <scope>NUCLEOTIDE SEQUENCE</scope>
    <source>
        <strain evidence="1">Lincoln</strain>
        <tissue evidence="1">Whole body</tissue>
    </source>
</reference>
<proteinExistence type="predicted"/>
<accession>A0AA39EST1</accession>
<gene>
    <name evidence="1" type="ORF">PV327_011321</name>
</gene>
<reference evidence="1" key="1">
    <citation type="journal article" date="2023" name="bioRxiv">
        <title>Scaffold-level genome assemblies of two parasitoid biocontrol wasps reveal the parthenogenesis mechanism and an associated novel virus.</title>
        <authorList>
            <person name="Inwood S."/>
            <person name="Skelly J."/>
            <person name="Guhlin J."/>
            <person name="Harrop T."/>
            <person name="Goldson S."/>
            <person name="Dearden P."/>
        </authorList>
    </citation>
    <scope>NUCLEOTIDE SEQUENCE</scope>
    <source>
        <strain evidence="1">Lincoln</strain>
        <tissue evidence="1">Whole body</tissue>
    </source>
</reference>
<protein>
    <submittedName>
        <fullName evidence="1">Uncharacterized protein</fullName>
    </submittedName>
</protein>
<comment type="caution">
    <text evidence="1">The sequence shown here is derived from an EMBL/GenBank/DDBJ whole genome shotgun (WGS) entry which is preliminary data.</text>
</comment>
<dbReference type="AlphaFoldDB" id="A0AA39EST1"/>
<sequence length="249" mass="28473">MYKVYKKYKGAELLIHPHSARNHISNARVGLIPRNIDTLKTLAERLASDHDFPDELVQGYHGHFESGDGKIGIVFTSDKLLNTLVDLDVSEIYIDGTFDSRPSTPKSTQLLVVHVRKHDMGVPIMMVLCESSHPGHEGESAQCADPWMLDPLHSEEMPILIEESQQKWDQLAGVNMIMNMTQRRCNNQKDRRIWTHQEDLHFNRCKMGEFLKLRLFKGKFSAKDCYPDESSQSLGCAAETRLVDLLDPW</sequence>
<name>A0AA39EST1_MICHY</name>
<evidence type="ECO:0000313" key="1">
    <source>
        <dbReference type="EMBL" id="KAK0157247.1"/>
    </source>
</evidence>
<evidence type="ECO:0000313" key="2">
    <source>
        <dbReference type="Proteomes" id="UP001168972"/>
    </source>
</evidence>
<dbReference type="EMBL" id="JAQQBR010002188">
    <property type="protein sequence ID" value="KAK0157247.1"/>
    <property type="molecule type" value="Genomic_DNA"/>
</dbReference>
<dbReference type="Proteomes" id="UP001168972">
    <property type="component" value="Unassembled WGS sequence"/>
</dbReference>